<dbReference type="RefSeq" id="WP_013656029.1">
    <property type="nucleotide sequence ID" value="NC_015275.1"/>
</dbReference>
<evidence type="ECO:0000313" key="5">
    <source>
        <dbReference type="EMBL" id="ADZ82730.1"/>
    </source>
</evidence>
<evidence type="ECO:0000259" key="4">
    <source>
        <dbReference type="PROSITE" id="PS51063"/>
    </source>
</evidence>
<dbReference type="STRING" id="642492.Clole_0998"/>
<dbReference type="PRINTS" id="PR00034">
    <property type="entry name" value="HTHCRP"/>
</dbReference>
<dbReference type="SMART" id="SM00419">
    <property type="entry name" value="HTH_CRP"/>
    <property type="match status" value="1"/>
</dbReference>
<dbReference type="InterPro" id="IPR000595">
    <property type="entry name" value="cNMP-bd_dom"/>
</dbReference>
<organism evidence="5 6">
    <name type="scientific">Cellulosilyticum lentocellum (strain ATCC 49066 / DSM 5427 / NCIMB 11756 / RHM5)</name>
    <name type="common">Clostridium lentocellum</name>
    <dbReference type="NCBI Taxonomy" id="642492"/>
    <lineage>
        <taxon>Bacteria</taxon>
        <taxon>Bacillati</taxon>
        <taxon>Bacillota</taxon>
        <taxon>Clostridia</taxon>
        <taxon>Lachnospirales</taxon>
        <taxon>Cellulosilyticaceae</taxon>
        <taxon>Cellulosilyticum</taxon>
    </lineage>
</organism>
<evidence type="ECO:0000256" key="2">
    <source>
        <dbReference type="ARBA" id="ARBA00023125"/>
    </source>
</evidence>
<dbReference type="CDD" id="cd00038">
    <property type="entry name" value="CAP_ED"/>
    <property type="match status" value="1"/>
</dbReference>
<keyword evidence="2" id="KW-0238">DNA-binding</keyword>
<accession>F2JRC1</accession>
<dbReference type="eggNOG" id="COG0664">
    <property type="taxonomic scope" value="Bacteria"/>
</dbReference>
<name>F2JRC1_CELLD</name>
<dbReference type="Proteomes" id="UP000008467">
    <property type="component" value="Chromosome"/>
</dbReference>
<dbReference type="InterPro" id="IPR014710">
    <property type="entry name" value="RmlC-like_jellyroll"/>
</dbReference>
<dbReference type="Gene3D" id="2.60.120.10">
    <property type="entry name" value="Jelly Rolls"/>
    <property type="match status" value="1"/>
</dbReference>
<evidence type="ECO:0000313" key="6">
    <source>
        <dbReference type="Proteomes" id="UP000008467"/>
    </source>
</evidence>
<proteinExistence type="predicted"/>
<protein>
    <submittedName>
        <fullName evidence="5">Transcriptional regulator, Crp/Fnr family</fullName>
    </submittedName>
</protein>
<dbReference type="Gene3D" id="1.10.10.10">
    <property type="entry name" value="Winged helix-like DNA-binding domain superfamily/Winged helix DNA-binding domain"/>
    <property type="match status" value="1"/>
</dbReference>
<keyword evidence="6" id="KW-1185">Reference proteome</keyword>
<dbReference type="InterPro" id="IPR036388">
    <property type="entry name" value="WH-like_DNA-bd_sf"/>
</dbReference>
<dbReference type="GO" id="GO:0003677">
    <property type="term" value="F:DNA binding"/>
    <property type="evidence" value="ECO:0007669"/>
    <property type="project" value="UniProtKB-KW"/>
</dbReference>
<dbReference type="EMBL" id="CP002582">
    <property type="protein sequence ID" value="ADZ82730.1"/>
    <property type="molecule type" value="Genomic_DNA"/>
</dbReference>
<evidence type="ECO:0000256" key="3">
    <source>
        <dbReference type="ARBA" id="ARBA00023163"/>
    </source>
</evidence>
<dbReference type="SUPFAM" id="SSF46785">
    <property type="entry name" value="Winged helix' DNA-binding domain"/>
    <property type="match status" value="1"/>
</dbReference>
<dbReference type="InterPro" id="IPR036390">
    <property type="entry name" value="WH_DNA-bd_sf"/>
</dbReference>
<gene>
    <name evidence="5" type="ordered locus">Clole_0998</name>
</gene>
<dbReference type="HOGENOM" id="CLU_075053_7_2_9"/>
<feature type="domain" description="HTH crp-type" evidence="4">
    <location>
        <begin position="152"/>
        <end position="218"/>
    </location>
</feature>
<dbReference type="SUPFAM" id="SSF51206">
    <property type="entry name" value="cAMP-binding domain-like"/>
    <property type="match status" value="1"/>
</dbReference>
<dbReference type="Pfam" id="PF13545">
    <property type="entry name" value="HTH_Crp_2"/>
    <property type="match status" value="1"/>
</dbReference>
<dbReference type="InterPro" id="IPR018490">
    <property type="entry name" value="cNMP-bd_dom_sf"/>
</dbReference>
<keyword evidence="3" id="KW-0804">Transcription</keyword>
<dbReference type="PROSITE" id="PS51063">
    <property type="entry name" value="HTH_CRP_2"/>
    <property type="match status" value="1"/>
</dbReference>
<reference evidence="5 6" key="1">
    <citation type="journal article" date="2011" name="J. Bacteriol.">
        <title>Complete genome sequence of the cellulose-degrading bacterium Cellulosilyticum lentocellum.</title>
        <authorList>
            <consortium name="US DOE Joint Genome Institute"/>
            <person name="Miller D.A."/>
            <person name="Suen G."/>
            <person name="Bruce D."/>
            <person name="Copeland A."/>
            <person name="Cheng J.F."/>
            <person name="Detter C."/>
            <person name="Goodwin L.A."/>
            <person name="Han C.S."/>
            <person name="Hauser L.J."/>
            <person name="Land M.L."/>
            <person name="Lapidus A."/>
            <person name="Lucas S."/>
            <person name="Meincke L."/>
            <person name="Pitluck S."/>
            <person name="Tapia R."/>
            <person name="Teshima H."/>
            <person name="Woyke T."/>
            <person name="Fox B.G."/>
            <person name="Angert E.R."/>
            <person name="Currie C.R."/>
        </authorList>
    </citation>
    <scope>NUCLEOTIDE SEQUENCE [LARGE SCALE GENOMIC DNA]</scope>
    <source>
        <strain evidence="6">ATCC 49066 / DSM 5427 / NCIMB 11756 / RHM5</strain>
    </source>
</reference>
<sequence>MLNENVMVFLQDNLDFWPHLSADQQSNVIAHTSIARFTKGQTMHRGDQNCMGLIMIRSGLLRVYMLSEEGKDITLFRLVPGELCLLSASCILNQITFDVHIDVEDTCELVSVSSHILSDLMTDNIYVENFIYKRLVDRFSDVMWAMEQILFMSFDKRLAIFLVDEMSKTHSTTLRLTHEQIAKYIGSAREVVTRMLKYFSNEGIVELSRGGITIINPTKLKSLL</sequence>
<dbReference type="InterPro" id="IPR012318">
    <property type="entry name" value="HTH_CRP"/>
</dbReference>
<dbReference type="AlphaFoldDB" id="F2JRC1"/>
<keyword evidence="1" id="KW-0805">Transcription regulation</keyword>
<dbReference type="GO" id="GO:0006355">
    <property type="term" value="P:regulation of DNA-templated transcription"/>
    <property type="evidence" value="ECO:0007669"/>
    <property type="project" value="InterPro"/>
</dbReference>
<dbReference type="KEGG" id="cle:Clole_0998"/>
<evidence type="ECO:0000256" key="1">
    <source>
        <dbReference type="ARBA" id="ARBA00023015"/>
    </source>
</evidence>